<gene>
    <name evidence="2" type="ORF">MYCIT1_LOCUS28378</name>
    <name evidence="3" type="ORF">MYCIT1_LOCUS28396</name>
    <name evidence="4" type="ORF">MYCIT1_LOCUS28418</name>
</gene>
<dbReference type="EMBL" id="CAVNYO010000429">
    <property type="protein sequence ID" value="CAK5278813.1"/>
    <property type="molecule type" value="Genomic_DNA"/>
</dbReference>
<evidence type="ECO:0000313" key="4">
    <source>
        <dbReference type="EMBL" id="CAK5278813.1"/>
    </source>
</evidence>
<comment type="caution">
    <text evidence="2">The sequence shown here is derived from an EMBL/GenBank/DDBJ whole genome shotgun (WGS) entry which is preliminary data.</text>
</comment>
<dbReference type="AlphaFoldDB" id="A0AAD2HQ42"/>
<evidence type="ECO:0000313" key="3">
    <source>
        <dbReference type="EMBL" id="CAK5278802.1"/>
    </source>
</evidence>
<feature type="compositionally biased region" description="Basic and acidic residues" evidence="1">
    <location>
        <begin position="57"/>
        <end position="67"/>
    </location>
</feature>
<evidence type="ECO:0000313" key="5">
    <source>
        <dbReference type="Proteomes" id="UP001295794"/>
    </source>
</evidence>
<dbReference type="Proteomes" id="UP001295794">
    <property type="component" value="Unassembled WGS sequence"/>
</dbReference>
<evidence type="ECO:0000256" key="1">
    <source>
        <dbReference type="SAM" id="MobiDB-lite"/>
    </source>
</evidence>
<name>A0AAD2HQ42_9AGAR</name>
<keyword evidence="5" id="KW-1185">Reference proteome</keyword>
<feature type="non-terminal residue" evidence="2">
    <location>
        <position position="99"/>
    </location>
</feature>
<organism evidence="2 5">
    <name type="scientific">Mycena citricolor</name>
    <dbReference type="NCBI Taxonomy" id="2018698"/>
    <lineage>
        <taxon>Eukaryota</taxon>
        <taxon>Fungi</taxon>
        <taxon>Dikarya</taxon>
        <taxon>Basidiomycota</taxon>
        <taxon>Agaricomycotina</taxon>
        <taxon>Agaricomycetes</taxon>
        <taxon>Agaricomycetidae</taxon>
        <taxon>Agaricales</taxon>
        <taxon>Marasmiineae</taxon>
        <taxon>Mycenaceae</taxon>
        <taxon>Mycena</taxon>
    </lineage>
</organism>
<proteinExistence type="predicted"/>
<evidence type="ECO:0000313" key="2">
    <source>
        <dbReference type="EMBL" id="CAK5278793.1"/>
    </source>
</evidence>
<protein>
    <submittedName>
        <fullName evidence="2">Uncharacterized protein</fullName>
    </submittedName>
</protein>
<dbReference type="EMBL" id="CAVNYO010000428">
    <property type="protein sequence ID" value="CAK5278802.1"/>
    <property type="molecule type" value="Genomic_DNA"/>
</dbReference>
<dbReference type="EMBL" id="CAVNYO010000427">
    <property type="protein sequence ID" value="CAK5278793.1"/>
    <property type="molecule type" value="Genomic_DNA"/>
</dbReference>
<feature type="region of interest" description="Disordered" evidence="1">
    <location>
        <begin position="15"/>
        <end position="99"/>
    </location>
</feature>
<feature type="non-terminal residue" evidence="2">
    <location>
        <position position="1"/>
    </location>
</feature>
<sequence>DHLVVRLVARVQGQPRQTIHIPRHHVARHPEPKQPLQLGPIDSLGRNKDTQVGARRRGLDRDADDGRHHSHNGAFQVVQVDPRRRPRDPFCPSGPRSHR</sequence>
<accession>A0AAD2HQ42</accession>
<reference evidence="2" key="1">
    <citation type="submission" date="2023-11" db="EMBL/GenBank/DDBJ databases">
        <authorList>
            <person name="De Vega J J."/>
            <person name="De Vega J J."/>
        </authorList>
    </citation>
    <scope>NUCLEOTIDE SEQUENCE</scope>
</reference>